<dbReference type="Gene3D" id="3.30.200.20">
    <property type="entry name" value="Phosphorylase Kinase, domain 1"/>
    <property type="match status" value="1"/>
</dbReference>
<accession>A0A915KAK8</accession>
<dbReference type="InterPro" id="IPR011009">
    <property type="entry name" value="Kinase-like_dom_sf"/>
</dbReference>
<sequence>TRKSNADLDTETDKKLTSKKALKKATVSSPDELSSQEARSDPQKIKKIEAGVSKTVGTELKPLVTKSSEVKIAATAKSAAKATNTKKVKLAPPVDDDQSSEEKVTSKIMSPDAKHGAKHTDELDHQEGEIAADFCVVGELIANRFEIKDKIRRGGFGQIYTACDLRTKDTVVLKVEELNNIVSEMEAHVL</sequence>
<feature type="region of interest" description="Disordered" evidence="1">
    <location>
        <begin position="1"/>
        <end position="46"/>
    </location>
</feature>
<reference evidence="3" key="1">
    <citation type="submission" date="2022-11" db="UniProtKB">
        <authorList>
            <consortium name="WormBaseParasite"/>
        </authorList>
    </citation>
    <scope>IDENTIFICATION</scope>
</reference>
<feature type="region of interest" description="Disordered" evidence="1">
    <location>
        <begin position="80"/>
        <end position="119"/>
    </location>
</feature>
<evidence type="ECO:0000256" key="1">
    <source>
        <dbReference type="SAM" id="MobiDB-lite"/>
    </source>
</evidence>
<protein>
    <submittedName>
        <fullName evidence="3">Protein kinase domain-containing protein</fullName>
    </submittedName>
</protein>
<organism evidence="2 3">
    <name type="scientific">Romanomermis culicivorax</name>
    <name type="common">Nematode worm</name>
    <dbReference type="NCBI Taxonomy" id="13658"/>
    <lineage>
        <taxon>Eukaryota</taxon>
        <taxon>Metazoa</taxon>
        <taxon>Ecdysozoa</taxon>
        <taxon>Nematoda</taxon>
        <taxon>Enoplea</taxon>
        <taxon>Dorylaimia</taxon>
        <taxon>Mermithida</taxon>
        <taxon>Mermithoidea</taxon>
        <taxon>Mermithidae</taxon>
        <taxon>Romanomermis</taxon>
    </lineage>
</organism>
<dbReference type="SUPFAM" id="SSF56112">
    <property type="entry name" value="Protein kinase-like (PK-like)"/>
    <property type="match status" value="1"/>
</dbReference>
<dbReference type="AlphaFoldDB" id="A0A915KAK8"/>
<keyword evidence="2" id="KW-1185">Reference proteome</keyword>
<proteinExistence type="predicted"/>
<feature type="compositionally biased region" description="Basic and acidic residues" evidence="1">
    <location>
        <begin position="1"/>
        <end position="16"/>
    </location>
</feature>
<name>A0A915KAK8_ROMCU</name>
<evidence type="ECO:0000313" key="2">
    <source>
        <dbReference type="Proteomes" id="UP000887565"/>
    </source>
</evidence>
<evidence type="ECO:0000313" key="3">
    <source>
        <dbReference type="WBParaSite" id="nRc.2.0.1.t34948-RA"/>
    </source>
</evidence>
<dbReference type="Proteomes" id="UP000887565">
    <property type="component" value="Unplaced"/>
</dbReference>
<dbReference type="WBParaSite" id="nRc.2.0.1.t34948-RA">
    <property type="protein sequence ID" value="nRc.2.0.1.t34948-RA"/>
    <property type="gene ID" value="nRc.2.0.1.g34948"/>
</dbReference>